<dbReference type="KEGG" id="tva:5467260"/>
<dbReference type="VEuPathDB" id="TrichDB:TVAGG3_0606960"/>
<gene>
    <name evidence="1" type="ORF">TVAG_237310</name>
</gene>
<dbReference type="AlphaFoldDB" id="A2DCT1"/>
<reference evidence="1" key="2">
    <citation type="journal article" date="2007" name="Science">
        <title>Draft genome sequence of the sexually transmitted pathogen Trichomonas vaginalis.</title>
        <authorList>
            <person name="Carlton J.M."/>
            <person name="Hirt R.P."/>
            <person name="Silva J.C."/>
            <person name="Delcher A.L."/>
            <person name="Schatz M."/>
            <person name="Zhao Q."/>
            <person name="Wortman J.R."/>
            <person name="Bidwell S.L."/>
            <person name="Alsmark U.C.M."/>
            <person name="Besteiro S."/>
            <person name="Sicheritz-Ponten T."/>
            <person name="Noel C.J."/>
            <person name="Dacks J.B."/>
            <person name="Foster P.G."/>
            <person name="Simillion C."/>
            <person name="Van de Peer Y."/>
            <person name="Miranda-Saavedra D."/>
            <person name="Barton G.J."/>
            <person name="Westrop G.D."/>
            <person name="Mueller S."/>
            <person name="Dessi D."/>
            <person name="Fiori P.L."/>
            <person name="Ren Q."/>
            <person name="Paulsen I."/>
            <person name="Zhang H."/>
            <person name="Bastida-Corcuera F.D."/>
            <person name="Simoes-Barbosa A."/>
            <person name="Brown M.T."/>
            <person name="Hayes R.D."/>
            <person name="Mukherjee M."/>
            <person name="Okumura C.Y."/>
            <person name="Schneider R."/>
            <person name="Smith A.J."/>
            <person name="Vanacova S."/>
            <person name="Villalvazo M."/>
            <person name="Haas B.J."/>
            <person name="Pertea M."/>
            <person name="Feldblyum T.V."/>
            <person name="Utterback T.R."/>
            <person name="Shu C.L."/>
            <person name="Osoegawa K."/>
            <person name="de Jong P.J."/>
            <person name="Hrdy I."/>
            <person name="Horvathova L."/>
            <person name="Zubacova Z."/>
            <person name="Dolezal P."/>
            <person name="Malik S.B."/>
            <person name="Logsdon J.M. Jr."/>
            <person name="Henze K."/>
            <person name="Gupta A."/>
            <person name="Wang C.C."/>
            <person name="Dunne R.L."/>
            <person name="Upcroft J.A."/>
            <person name="Upcroft P."/>
            <person name="White O."/>
            <person name="Salzberg S.L."/>
            <person name="Tang P."/>
            <person name="Chiu C.-H."/>
            <person name="Lee Y.-S."/>
            <person name="Embley T.M."/>
            <person name="Coombs G.H."/>
            <person name="Mottram J.C."/>
            <person name="Tachezy J."/>
            <person name="Fraser-Liggett C.M."/>
            <person name="Johnson P.J."/>
        </authorList>
    </citation>
    <scope>NUCLEOTIDE SEQUENCE [LARGE SCALE GENOMIC DNA]</scope>
    <source>
        <strain evidence="1">G3</strain>
    </source>
</reference>
<dbReference type="InParanoid" id="A2DCT1"/>
<proteinExistence type="predicted"/>
<protein>
    <submittedName>
        <fullName evidence="1">Uncharacterized protein</fullName>
    </submittedName>
</protein>
<dbReference type="VEuPathDB" id="TrichDB:TVAG_237310"/>
<reference evidence="1" key="1">
    <citation type="submission" date="2006-10" db="EMBL/GenBank/DDBJ databases">
        <authorList>
            <person name="Amadeo P."/>
            <person name="Zhao Q."/>
            <person name="Wortman J."/>
            <person name="Fraser-Liggett C."/>
            <person name="Carlton J."/>
        </authorList>
    </citation>
    <scope>NUCLEOTIDE SEQUENCE</scope>
    <source>
        <strain evidence="1">G3</strain>
    </source>
</reference>
<evidence type="ECO:0000313" key="1">
    <source>
        <dbReference type="EMBL" id="EAY21705.1"/>
    </source>
</evidence>
<name>A2DCT1_TRIV3</name>
<sequence>MNFDFELKIIAVFKNCIYLTISFKNCSIVYKKQTLITEDSDSDDIFLDVVKKLKVYNTGAQKPTATSKSCPTKTKNRNYQCEPYYSERGLPQLQHGFQVSGTKVLPESLAFIQPTHLDDFKAKERDYKTLPVDHRSASKFSHFDRKPRRYFCNGTPSITKKFIETQKKEYEQLEKENDAYRNSGIIPQWASVGVNTTCAVYGNKKKVQVRSKYAKVMAL</sequence>
<dbReference type="Proteomes" id="UP000001542">
    <property type="component" value="Unassembled WGS sequence"/>
</dbReference>
<dbReference type="EMBL" id="DS113188">
    <property type="protein sequence ID" value="EAY21705.1"/>
    <property type="molecule type" value="Genomic_DNA"/>
</dbReference>
<organism evidence="1 2">
    <name type="scientific">Trichomonas vaginalis (strain ATCC PRA-98 / G3)</name>
    <dbReference type="NCBI Taxonomy" id="412133"/>
    <lineage>
        <taxon>Eukaryota</taxon>
        <taxon>Metamonada</taxon>
        <taxon>Parabasalia</taxon>
        <taxon>Trichomonadida</taxon>
        <taxon>Trichomonadidae</taxon>
        <taxon>Trichomonas</taxon>
    </lineage>
</organism>
<accession>A2DCT1</accession>
<keyword evidence="2" id="KW-1185">Reference proteome</keyword>
<dbReference type="RefSeq" id="XP_001582691.1">
    <property type="nucleotide sequence ID" value="XM_001582641.1"/>
</dbReference>
<evidence type="ECO:0000313" key="2">
    <source>
        <dbReference type="Proteomes" id="UP000001542"/>
    </source>
</evidence>